<comment type="caution">
    <text evidence="1">The sequence shown here is derived from an EMBL/GenBank/DDBJ whole genome shotgun (WGS) entry which is preliminary data.</text>
</comment>
<dbReference type="EMBL" id="JAANQT010004154">
    <property type="protein sequence ID" value="KAG1300429.1"/>
    <property type="molecule type" value="Genomic_DNA"/>
</dbReference>
<gene>
    <name evidence="1" type="ORF">G6F64_012709</name>
</gene>
<protein>
    <submittedName>
        <fullName evidence="1">Uncharacterized protein</fullName>
    </submittedName>
</protein>
<reference evidence="1" key="1">
    <citation type="journal article" date="2020" name="Microb. Genom.">
        <title>Genetic diversity of clinical and environmental Mucorales isolates obtained from an investigation of mucormycosis cases among solid organ transplant recipients.</title>
        <authorList>
            <person name="Nguyen M.H."/>
            <person name="Kaul D."/>
            <person name="Muto C."/>
            <person name="Cheng S.J."/>
            <person name="Richter R.A."/>
            <person name="Bruno V.M."/>
            <person name="Liu G."/>
            <person name="Beyhan S."/>
            <person name="Sundermann A.J."/>
            <person name="Mounaud S."/>
            <person name="Pasculle A.W."/>
            <person name="Nierman W.C."/>
            <person name="Driscoll E."/>
            <person name="Cumbie R."/>
            <person name="Clancy C.J."/>
            <person name="Dupont C.L."/>
        </authorList>
    </citation>
    <scope>NUCLEOTIDE SEQUENCE</scope>
    <source>
        <strain evidence="1">GL11</strain>
    </source>
</reference>
<proteinExistence type="predicted"/>
<dbReference type="AlphaFoldDB" id="A0A9P7BKL2"/>
<accession>A0A9P7BKL2</accession>
<evidence type="ECO:0000313" key="1">
    <source>
        <dbReference type="EMBL" id="KAG1300429.1"/>
    </source>
</evidence>
<evidence type="ECO:0000313" key="2">
    <source>
        <dbReference type="Proteomes" id="UP000716291"/>
    </source>
</evidence>
<dbReference type="Proteomes" id="UP000716291">
    <property type="component" value="Unassembled WGS sequence"/>
</dbReference>
<sequence length="158" mass="17363">MTSARSGTAIVTTTAAILEAVEASGQGVDYLNTINVDFKLIKRMNKLVRINPAKYHKSYFAYCVAKPTQAELVELEKAKTEAIRFAPIGQAFLDTYLSETDLNKAQALKKHAQANSMIKSSATTLFKGKQKDVPTGDDAFAIMIRSSSLNKKQEEQTL</sequence>
<organism evidence="1 2">
    <name type="scientific">Rhizopus oryzae</name>
    <name type="common">Mucormycosis agent</name>
    <name type="synonym">Rhizopus arrhizus var. delemar</name>
    <dbReference type="NCBI Taxonomy" id="64495"/>
    <lineage>
        <taxon>Eukaryota</taxon>
        <taxon>Fungi</taxon>
        <taxon>Fungi incertae sedis</taxon>
        <taxon>Mucoromycota</taxon>
        <taxon>Mucoromycotina</taxon>
        <taxon>Mucoromycetes</taxon>
        <taxon>Mucorales</taxon>
        <taxon>Mucorineae</taxon>
        <taxon>Rhizopodaceae</taxon>
        <taxon>Rhizopus</taxon>
    </lineage>
</organism>
<keyword evidence="2" id="KW-1185">Reference proteome</keyword>
<name>A0A9P7BKL2_RHIOR</name>